<evidence type="ECO:0000259" key="2">
    <source>
        <dbReference type="PROSITE" id="PS51708"/>
    </source>
</evidence>
<name>A0ABW0QNB6_9GAMM</name>
<dbReference type="RefSeq" id="WP_377320140.1">
    <property type="nucleotide sequence ID" value="NZ_JBHSNF010000002.1"/>
</dbReference>
<evidence type="ECO:0000313" key="4">
    <source>
        <dbReference type="Proteomes" id="UP001596114"/>
    </source>
</evidence>
<dbReference type="Pfam" id="PF05235">
    <property type="entry name" value="CHAD"/>
    <property type="match status" value="1"/>
</dbReference>
<evidence type="ECO:0000313" key="3">
    <source>
        <dbReference type="EMBL" id="MFC5526454.1"/>
    </source>
</evidence>
<comment type="caution">
    <text evidence="3">The sequence shown here is derived from an EMBL/GenBank/DDBJ whole genome shotgun (WGS) entry which is preliminary data.</text>
</comment>
<dbReference type="SMART" id="SM00880">
    <property type="entry name" value="CHAD"/>
    <property type="match status" value="1"/>
</dbReference>
<protein>
    <submittedName>
        <fullName evidence="3">CHAD domain-containing protein</fullName>
    </submittedName>
</protein>
<keyword evidence="4" id="KW-1185">Reference proteome</keyword>
<dbReference type="PROSITE" id="PS51708">
    <property type="entry name" value="CHAD"/>
    <property type="match status" value="1"/>
</dbReference>
<dbReference type="InterPro" id="IPR007899">
    <property type="entry name" value="CHAD_dom"/>
</dbReference>
<proteinExistence type="predicted"/>
<dbReference type="InterPro" id="IPR038186">
    <property type="entry name" value="CHAD_dom_sf"/>
</dbReference>
<feature type="coiled-coil region" evidence="1">
    <location>
        <begin position="149"/>
        <end position="199"/>
    </location>
</feature>
<organism evidence="3 4">
    <name type="scientific">Rhodanobacter ginsengisoli</name>
    <dbReference type="NCBI Taxonomy" id="418646"/>
    <lineage>
        <taxon>Bacteria</taxon>
        <taxon>Pseudomonadati</taxon>
        <taxon>Pseudomonadota</taxon>
        <taxon>Gammaproteobacteria</taxon>
        <taxon>Lysobacterales</taxon>
        <taxon>Rhodanobacteraceae</taxon>
        <taxon>Rhodanobacter</taxon>
    </lineage>
</organism>
<dbReference type="EMBL" id="JBHSNF010000002">
    <property type="protein sequence ID" value="MFC5526454.1"/>
    <property type="molecule type" value="Genomic_DNA"/>
</dbReference>
<reference evidence="4" key="1">
    <citation type="journal article" date="2019" name="Int. J. Syst. Evol. Microbiol.">
        <title>The Global Catalogue of Microorganisms (GCM) 10K type strain sequencing project: providing services to taxonomists for standard genome sequencing and annotation.</title>
        <authorList>
            <consortium name="The Broad Institute Genomics Platform"/>
            <consortium name="The Broad Institute Genome Sequencing Center for Infectious Disease"/>
            <person name="Wu L."/>
            <person name="Ma J."/>
        </authorList>
    </citation>
    <scope>NUCLEOTIDE SEQUENCE [LARGE SCALE GENOMIC DNA]</scope>
    <source>
        <strain evidence="4">CGMCC 1.16619</strain>
    </source>
</reference>
<feature type="domain" description="CHAD" evidence="2">
    <location>
        <begin position="4"/>
        <end position="266"/>
    </location>
</feature>
<accession>A0ABW0QNB6</accession>
<dbReference type="Proteomes" id="UP001596114">
    <property type="component" value="Unassembled WGS sequence"/>
</dbReference>
<keyword evidence="1" id="KW-0175">Coiled coil</keyword>
<dbReference type="Gene3D" id="1.40.20.10">
    <property type="entry name" value="CHAD domain"/>
    <property type="match status" value="1"/>
</dbReference>
<gene>
    <name evidence="3" type="ORF">ACFPPA_11995</name>
</gene>
<sequence length="266" mass="29895">MTAKGSVGATFAALAVEQADKAARALARRRDRHLAVHAARKAMRRLRSILCLCRDALGPDVAGIDRKCKRLAAGLSDLRDAHVVASTARGLAKKHDDDLWREVATQLEARRRRLLEDVLSRDPDFGKRRARLGVLAQAIAALPWDNLTMDDLREGIRRSRHRVARAQRASEQVSSLAHRHRWRRRLRRLRMQLQAIQAAGVPAPVLKKIHAGKGHASIRALSKLSDELGRRQDLRMLGSSLKVLDKSLPLALLRSRIRTEMRRASH</sequence>
<evidence type="ECO:0000256" key="1">
    <source>
        <dbReference type="SAM" id="Coils"/>
    </source>
</evidence>